<name>A0AAN7MRQ3_TRANT</name>
<reference evidence="3 4" key="1">
    <citation type="journal article" date="2023" name="Hortic Res">
        <title>Pangenome of water caltrop reveals structural variations and asymmetric subgenome divergence after allopolyploidization.</title>
        <authorList>
            <person name="Zhang X."/>
            <person name="Chen Y."/>
            <person name="Wang L."/>
            <person name="Yuan Y."/>
            <person name="Fang M."/>
            <person name="Shi L."/>
            <person name="Lu R."/>
            <person name="Comes H.P."/>
            <person name="Ma Y."/>
            <person name="Chen Y."/>
            <person name="Huang G."/>
            <person name="Zhou Y."/>
            <person name="Zheng Z."/>
            <person name="Qiu Y."/>
        </authorList>
    </citation>
    <scope>NUCLEOTIDE SEQUENCE [LARGE SCALE GENOMIC DNA]</scope>
    <source>
        <strain evidence="3">F231</strain>
    </source>
</reference>
<dbReference type="InterPro" id="IPR044750">
    <property type="entry name" value="C2_SRC2/BAP"/>
</dbReference>
<dbReference type="Pfam" id="PF00168">
    <property type="entry name" value="C2"/>
    <property type="match status" value="1"/>
</dbReference>
<keyword evidence="4" id="KW-1185">Reference proteome</keyword>
<comment type="caution">
    <text evidence="3">The sequence shown here is derived from an EMBL/GenBank/DDBJ whole genome shotgun (WGS) entry which is preliminary data.</text>
</comment>
<feature type="region of interest" description="Disordered" evidence="1">
    <location>
        <begin position="214"/>
        <end position="248"/>
    </location>
</feature>
<dbReference type="Proteomes" id="UP001346149">
    <property type="component" value="Unassembled WGS sequence"/>
</dbReference>
<dbReference type="PROSITE" id="PS50004">
    <property type="entry name" value="C2"/>
    <property type="match status" value="1"/>
</dbReference>
<dbReference type="PANTHER" id="PTHR32246:SF173">
    <property type="entry name" value="C2 DOMAIN-CONTAINING PROTEIN"/>
    <property type="match status" value="1"/>
</dbReference>
<dbReference type="GO" id="GO:0006952">
    <property type="term" value="P:defense response"/>
    <property type="evidence" value="ECO:0007669"/>
    <property type="project" value="InterPro"/>
</dbReference>
<dbReference type="SMART" id="SM00239">
    <property type="entry name" value="C2"/>
    <property type="match status" value="1"/>
</dbReference>
<feature type="compositionally biased region" description="Pro residues" evidence="1">
    <location>
        <begin position="214"/>
        <end position="237"/>
    </location>
</feature>
<gene>
    <name evidence="3" type="ORF">SAY86_030424</name>
</gene>
<feature type="domain" description="C2" evidence="2">
    <location>
        <begin position="1"/>
        <end position="114"/>
    </location>
</feature>
<feature type="region of interest" description="Disordered" evidence="1">
    <location>
        <begin position="147"/>
        <end position="189"/>
    </location>
</feature>
<dbReference type="EMBL" id="JAXQNO010000005">
    <property type="protein sequence ID" value="KAK4798098.1"/>
    <property type="molecule type" value="Genomic_DNA"/>
</dbReference>
<protein>
    <recommendedName>
        <fullName evidence="2">C2 domain-containing protein</fullName>
    </recommendedName>
</protein>
<evidence type="ECO:0000256" key="1">
    <source>
        <dbReference type="SAM" id="MobiDB-lite"/>
    </source>
</evidence>
<accession>A0AAN7MRQ3</accession>
<evidence type="ECO:0000259" key="2">
    <source>
        <dbReference type="PROSITE" id="PS50004"/>
    </source>
</evidence>
<dbReference type="AlphaFoldDB" id="A0AAN7MRQ3"/>
<evidence type="ECO:0000313" key="3">
    <source>
        <dbReference type="EMBL" id="KAK4798098.1"/>
    </source>
</evidence>
<dbReference type="InterPro" id="IPR035892">
    <property type="entry name" value="C2_domain_sf"/>
</dbReference>
<sequence>MADYRTLDINVISAKDLKDVNLFTKMDVYVVVSISGDPFNYTQKTKTKVDRDGGKNPTWNFPMRFTINEPAAQQGHLNLVFKLRCDRILGDEDIGEVVVPIGEILGSSTAADERSMKTVTYQVRKPSGKPKGELYFSYKFSDVVKAPEHPTPPVAAPVTAYPTREGPSSPSKNGPSAHPPAGYPPVEAFPAGYSAPPPPGYGYPPPQPAGYGYPPPYGGYPPPQPGYGYPPPPPPGYGPYQQPQKKNSGMGAGLGLGLLGGVVGGLLIGDMVSDAADFGDCGF</sequence>
<dbReference type="SUPFAM" id="SSF49562">
    <property type="entry name" value="C2 domain (Calcium/lipid-binding domain, CaLB)"/>
    <property type="match status" value="1"/>
</dbReference>
<dbReference type="Gene3D" id="2.60.40.150">
    <property type="entry name" value="C2 domain"/>
    <property type="match status" value="1"/>
</dbReference>
<dbReference type="CDD" id="cd04051">
    <property type="entry name" value="C2_SRC2_like"/>
    <property type="match status" value="1"/>
</dbReference>
<organism evidence="3 4">
    <name type="scientific">Trapa natans</name>
    <name type="common">Water chestnut</name>
    <dbReference type="NCBI Taxonomy" id="22666"/>
    <lineage>
        <taxon>Eukaryota</taxon>
        <taxon>Viridiplantae</taxon>
        <taxon>Streptophyta</taxon>
        <taxon>Embryophyta</taxon>
        <taxon>Tracheophyta</taxon>
        <taxon>Spermatophyta</taxon>
        <taxon>Magnoliopsida</taxon>
        <taxon>eudicotyledons</taxon>
        <taxon>Gunneridae</taxon>
        <taxon>Pentapetalae</taxon>
        <taxon>rosids</taxon>
        <taxon>malvids</taxon>
        <taxon>Myrtales</taxon>
        <taxon>Lythraceae</taxon>
        <taxon>Trapa</taxon>
    </lineage>
</organism>
<dbReference type="PANTHER" id="PTHR32246">
    <property type="entry name" value="INGRESSION PROTEIN FIC1"/>
    <property type="match status" value="1"/>
</dbReference>
<proteinExistence type="predicted"/>
<dbReference type="InterPro" id="IPR000008">
    <property type="entry name" value="C2_dom"/>
</dbReference>
<evidence type="ECO:0000313" key="4">
    <source>
        <dbReference type="Proteomes" id="UP001346149"/>
    </source>
</evidence>